<feature type="region of interest" description="Disordered" evidence="1">
    <location>
        <begin position="1"/>
        <end position="90"/>
    </location>
</feature>
<reference evidence="2 3" key="1">
    <citation type="journal article" date="2015" name="Plant Cell">
        <title>Oil accumulation by the oleaginous diatom Fistulifera solaris as revealed by the genome and transcriptome.</title>
        <authorList>
            <person name="Tanaka T."/>
            <person name="Maeda Y."/>
            <person name="Veluchamy A."/>
            <person name="Tanaka M."/>
            <person name="Abida H."/>
            <person name="Marechal E."/>
            <person name="Bowler C."/>
            <person name="Muto M."/>
            <person name="Sunaga Y."/>
            <person name="Tanaka M."/>
            <person name="Yoshino T."/>
            <person name="Taniguchi T."/>
            <person name="Fukuda Y."/>
            <person name="Nemoto M."/>
            <person name="Matsumoto M."/>
            <person name="Wong P.S."/>
            <person name="Aburatani S."/>
            <person name="Fujibuchi W."/>
        </authorList>
    </citation>
    <scope>NUCLEOTIDE SEQUENCE [LARGE SCALE GENOMIC DNA]</scope>
    <source>
        <strain evidence="2 3">JPCC DA0580</strain>
    </source>
</reference>
<dbReference type="AlphaFoldDB" id="A0A1Z5JCM5"/>
<dbReference type="Proteomes" id="UP000198406">
    <property type="component" value="Unassembled WGS sequence"/>
</dbReference>
<sequence>MGQCSTLPAETRHSPSGHVAQPAFSPVSSMQREDKKKQRLSEGGRRGNMDFNAIVPQPRVAHGTVGQFRVQSKEADRQSNGDDNEDNMDIDTRDEAPIMISALPEGAVKTRCYKLNLNSEITHETSPAKQQTCLGPFSEPPPFLTYSSSEDSSQDVDMTEVAIKTAQIFRGITVGRDGTILSQNARATRSNRGAKTKRGEKSRQAVKIDKANDLVEEAVMNALETDEPVNMVSLIIVGEYDDMKQLVRDGSKKLRDAEGLPDEALLAINRPRPGSFVTKNRSKVSTSSHSSRKRNSVSPNYVNGQRTAAMQSLENEQITVSPHPLSPPKLKSHPRDTRPARREYRANMRMRLEACSDFMDPRHSSMPGHNDWSQAWNIWNCVGSGAVSPLQQTAPNENFVVYEGRDASYGTAREGGVTGRAN</sequence>
<protein>
    <submittedName>
        <fullName evidence="2">Uncharacterized protein</fullName>
    </submittedName>
</protein>
<gene>
    <name evidence="2" type="ORF">FisN_7Lh077</name>
</gene>
<evidence type="ECO:0000313" key="3">
    <source>
        <dbReference type="Proteomes" id="UP000198406"/>
    </source>
</evidence>
<feature type="region of interest" description="Disordered" evidence="1">
    <location>
        <begin position="124"/>
        <end position="152"/>
    </location>
</feature>
<dbReference type="EMBL" id="BDSP01000044">
    <property type="protein sequence ID" value="GAX11706.1"/>
    <property type="molecule type" value="Genomic_DNA"/>
</dbReference>
<name>A0A1Z5JCM5_FISSO</name>
<feature type="compositionally biased region" description="Basic and acidic residues" evidence="1">
    <location>
        <begin position="31"/>
        <end position="48"/>
    </location>
</feature>
<evidence type="ECO:0000313" key="2">
    <source>
        <dbReference type="EMBL" id="GAX11706.1"/>
    </source>
</evidence>
<organism evidence="2 3">
    <name type="scientific">Fistulifera solaris</name>
    <name type="common">Oleaginous diatom</name>
    <dbReference type="NCBI Taxonomy" id="1519565"/>
    <lineage>
        <taxon>Eukaryota</taxon>
        <taxon>Sar</taxon>
        <taxon>Stramenopiles</taxon>
        <taxon>Ochrophyta</taxon>
        <taxon>Bacillariophyta</taxon>
        <taxon>Bacillariophyceae</taxon>
        <taxon>Bacillariophycidae</taxon>
        <taxon>Naviculales</taxon>
        <taxon>Naviculaceae</taxon>
        <taxon>Fistulifera</taxon>
    </lineage>
</organism>
<dbReference type="InParanoid" id="A0A1Z5JCM5"/>
<keyword evidence="3" id="KW-1185">Reference proteome</keyword>
<proteinExistence type="predicted"/>
<evidence type="ECO:0000256" key="1">
    <source>
        <dbReference type="SAM" id="MobiDB-lite"/>
    </source>
</evidence>
<feature type="compositionally biased region" description="Polar residues" evidence="1">
    <location>
        <begin position="124"/>
        <end position="133"/>
    </location>
</feature>
<feature type="region of interest" description="Disordered" evidence="1">
    <location>
        <begin position="315"/>
        <end position="339"/>
    </location>
</feature>
<accession>A0A1Z5JCM5</accession>
<dbReference type="OrthoDB" id="45411at2759"/>
<feature type="compositionally biased region" description="Basic and acidic residues" evidence="1">
    <location>
        <begin position="71"/>
        <end position="80"/>
    </location>
</feature>
<feature type="region of interest" description="Disordered" evidence="1">
    <location>
        <begin position="271"/>
        <end position="303"/>
    </location>
</feature>
<feature type="region of interest" description="Disordered" evidence="1">
    <location>
        <begin position="183"/>
        <end position="204"/>
    </location>
</feature>
<comment type="caution">
    <text evidence="2">The sequence shown here is derived from an EMBL/GenBank/DDBJ whole genome shotgun (WGS) entry which is preliminary data.</text>
</comment>